<proteinExistence type="predicted"/>
<dbReference type="AlphaFoldDB" id="A0A2G5VL53"/>
<dbReference type="OrthoDB" id="16520at2759"/>
<dbReference type="PANTHER" id="PTHR11731">
    <property type="entry name" value="PROTEASE FAMILY S9B,C DIPEPTIDYL-PEPTIDASE IV-RELATED"/>
    <property type="match status" value="1"/>
</dbReference>
<dbReference type="PANTHER" id="PTHR11731:SF193">
    <property type="entry name" value="DIPEPTIDYL PEPTIDASE 9"/>
    <property type="match status" value="1"/>
</dbReference>
<evidence type="ECO:0008006" key="6">
    <source>
        <dbReference type="Google" id="ProtNLM"/>
    </source>
</evidence>
<organism evidence="4 5">
    <name type="scientific">Caenorhabditis nigoni</name>
    <dbReference type="NCBI Taxonomy" id="1611254"/>
    <lineage>
        <taxon>Eukaryota</taxon>
        <taxon>Metazoa</taxon>
        <taxon>Ecdysozoa</taxon>
        <taxon>Nematoda</taxon>
        <taxon>Chromadorea</taxon>
        <taxon>Rhabditida</taxon>
        <taxon>Rhabditina</taxon>
        <taxon>Rhabditomorpha</taxon>
        <taxon>Rhabditoidea</taxon>
        <taxon>Rhabditidae</taxon>
        <taxon>Peloderinae</taxon>
        <taxon>Caenorhabditis</taxon>
    </lineage>
</organism>
<gene>
    <name evidence="4" type="primary">Cni-dpf-3</name>
    <name evidence="4" type="synonym">Cnig_chr_I.g2579</name>
    <name evidence="4" type="ORF">B9Z55_002579</name>
</gene>
<dbReference type="GO" id="GO:0006508">
    <property type="term" value="P:proteolysis"/>
    <property type="evidence" value="ECO:0007669"/>
    <property type="project" value="InterPro"/>
</dbReference>
<feature type="region of interest" description="Disordered" evidence="1">
    <location>
        <begin position="186"/>
        <end position="234"/>
    </location>
</feature>
<name>A0A2G5VL53_9PELO</name>
<dbReference type="Pfam" id="PF00930">
    <property type="entry name" value="DPPIV_N"/>
    <property type="match status" value="1"/>
</dbReference>
<dbReference type="GO" id="GO:0008239">
    <property type="term" value="F:dipeptidyl-peptidase activity"/>
    <property type="evidence" value="ECO:0007669"/>
    <property type="project" value="TreeGrafter"/>
</dbReference>
<feature type="compositionally biased region" description="Low complexity" evidence="1">
    <location>
        <begin position="207"/>
        <end position="216"/>
    </location>
</feature>
<dbReference type="Gene3D" id="2.140.10.30">
    <property type="entry name" value="Dipeptidylpeptidase IV, N-terminal domain"/>
    <property type="match status" value="1"/>
</dbReference>
<dbReference type="STRING" id="1611254.A0A2G5VL53"/>
<keyword evidence="5" id="KW-1185">Reference proteome</keyword>
<feature type="compositionally biased region" description="Polar residues" evidence="1">
    <location>
        <begin position="217"/>
        <end position="234"/>
    </location>
</feature>
<sequence length="904" mass="101931">MPENNEAKIKNCTFRELQEHAKKWKSEIRHMTTQGFSKLGMMRPENGRLNLYAISSLPGSSNQTIFMADVPIELLEKYVPSDAKLNIKLRAGHNVDPLIKKGAPSAEFAMLCERQRAQVAQGITDYEICNKDLTLVAGDQIFRCHPVPDEKEKLKDPRFRPGKDAITQITVGLPDEPGARAQVEPMDLSEGSMGPGTRGCSVEAEHSSTSSTSTSSNTKTDNKPSQNFVSSAKQCPSDPDLCAYVLNKQVFIERKGKIVYHTISDSKHVTNGVPSYIIQEELERFEGIWWSDTQTRLLYEHVNEEAVEDAQFGINGDLPSMPMKYPRAGSQNSTSTLRMIVLENDRVYDVGLSNDLISDLCDGFEYITRAGFFSDGTTVWLQVMNRTQSTAWLLLIPFSDFTLPEDLATINPQCSFQLCDNLNIGYFDPNHVEDRPRFKLRRASVIHKYSNEHWINTHNAIQPLKVADPENPVYEFIYCLEKSQGSCLTLLTVYFDINGYNYHTAEKSLMAENYSINKSMGIVLDEKRQLVYYVANESHPTEWNVCVSNYRSGSHAQLTESGICFKAERANGKMAFDLDYGFACWMTAIGAAPQCRFYAFRWKPGKDVPETIYAAFIFIPGSPIVPEAPHDVPEMVEYPSKRTGLMHFGMIIRPANFDGSKKYPVFHYVYGGPGIQIVHNDYSWVQFIRFARLGYVVVVLDNRGSAHRGIDFEGFIAGKMGTAEVEDQVEGLQIIAERTGGFMDLKRVVVHGWSYGGYMALQMIAKHPQQYIAAIAGGAVTDWRLYDTAYTERYLGFPVVADTYQKSSIIPLVDKLPDEPNRLMLVHGLMDENVHFSHATTLIDECVKKGKWHELLVFPRERHGIRNTDASVYLDARMMFFAQQAVQNLVLADDGTTTLRSDSH</sequence>
<dbReference type="Gene3D" id="3.40.50.1820">
    <property type="entry name" value="alpha/beta hydrolase"/>
    <property type="match status" value="1"/>
</dbReference>
<evidence type="ECO:0000313" key="4">
    <source>
        <dbReference type="EMBL" id="PIC52494.1"/>
    </source>
</evidence>
<feature type="domain" description="Dipeptidylpeptidase IV N-terminal" evidence="3">
    <location>
        <begin position="220"/>
        <end position="559"/>
    </location>
</feature>
<dbReference type="SUPFAM" id="SSF82171">
    <property type="entry name" value="DPP6 N-terminal domain-like"/>
    <property type="match status" value="1"/>
</dbReference>
<dbReference type="SUPFAM" id="SSF53474">
    <property type="entry name" value="alpha/beta-Hydrolases"/>
    <property type="match status" value="1"/>
</dbReference>
<protein>
    <recommendedName>
        <fullName evidence="6">Peptidase S9 prolyl oligopeptidase catalytic domain-containing protein</fullName>
    </recommendedName>
</protein>
<dbReference type="InterPro" id="IPR001375">
    <property type="entry name" value="Peptidase_S9_cat"/>
</dbReference>
<dbReference type="Pfam" id="PF00326">
    <property type="entry name" value="Peptidase_S9"/>
    <property type="match status" value="1"/>
</dbReference>
<dbReference type="InterPro" id="IPR002469">
    <property type="entry name" value="Peptidase_S9B_N"/>
</dbReference>
<evidence type="ECO:0000256" key="1">
    <source>
        <dbReference type="SAM" id="MobiDB-lite"/>
    </source>
</evidence>
<accession>A0A2G5VL53</accession>
<dbReference type="InterPro" id="IPR029058">
    <property type="entry name" value="AB_hydrolase_fold"/>
</dbReference>
<feature type="domain" description="Peptidase S9 prolyl oligopeptidase catalytic" evidence="2">
    <location>
        <begin position="689"/>
        <end position="887"/>
    </location>
</feature>
<dbReference type="InterPro" id="IPR050278">
    <property type="entry name" value="Serine_Prot_S9B/DPPIV"/>
</dbReference>
<dbReference type="Proteomes" id="UP000230233">
    <property type="component" value="Chromosome I"/>
</dbReference>
<evidence type="ECO:0000313" key="5">
    <source>
        <dbReference type="Proteomes" id="UP000230233"/>
    </source>
</evidence>
<comment type="caution">
    <text evidence="4">The sequence shown here is derived from an EMBL/GenBank/DDBJ whole genome shotgun (WGS) entry which is preliminary data.</text>
</comment>
<dbReference type="GO" id="GO:0008236">
    <property type="term" value="F:serine-type peptidase activity"/>
    <property type="evidence" value="ECO:0007669"/>
    <property type="project" value="InterPro"/>
</dbReference>
<evidence type="ECO:0000259" key="3">
    <source>
        <dbReference type="Pfam" id="PF00930"/>
    </source>
</evidence>
<evidence type="ECO:0000259" key="2">
    <source>
        <dbReference type="Pfam" id="PF00326"/>
    </source>
</evidence>
<dbReference type="EMBL" id="PDUG01000001">
    <property type="protein sequence ID" value="PIC52494.1"/>
    <property type="molecule type" value="Genomic_DNA"/>
</dbReference>
<reference evidence="5" key="1">
    <citation type="submission" date="2017-10" db="EMBL/GenBank/DDBJ databases">
        <title>Rapid genome shrinkage in a self-fertile nematode reveals novel sperm competition proteins.</title>
        <authorList>
            <person name="Yin D."/>
            <person name="Schwarz E.M."/>
            <person name="Thomas C.G."/>
            <person name="Felde R.L."/>
            <person name="Korf I.F."/>
            <person name="Cutter A.D."/>
            <person name="Schartner C.M."/>
            <person name="Ralston E.J."/>
            <person name="Meyer B.J."/>
            <person name="Haag E.S."/>
        </authorList>
    </citation>
    <scope>NUCLEOTIDE SEQUENCE [LARGE SCALE GENOMIC DNA]</scope>
    <source>
        <strain evidence="5">JU1422</strain>
    </source>
</reference>